<dbReference type="Proteomes" id="UP000234331">
    <property type="component" value="Unassembled WGS sequence"/>
</dbReference>
<evidence type="ECO:0000313" key="2">
    <source>
        <dbReference type="Proteomes" id="UP000234331"/>
    </source>
</evidence>
<proteinExistence type="predicted"/>
<accession>A0A2I2KM83</accession>
<name>A0A2I2KM83_9ACTN</name>
<sequence>MGPAVGDVAGSDAVVSVAGEVTGVLVVSNALVVPGVLVVSGVVVVSGASVGVDAAAYVLGERAAREVAGEDV</sequence>
<gene>
    <name evidence="1" type="ORF">FRACA_1540002</name>
</gene>
<organism evidence="1 2">
    <name type="scientific">Frankia canadensis</name>
    <dbReference type="NCBI Taxonomy" id="1836972"/>
    <lineage>
        <taxon>Bacteria</taxon>
        <taxon>Bacillati</taxon>
        <taxon>Actinomycetota</taxon>
        <taxon>Actinomycetes</taxon>
        <taxon>Frankiales</taxon>
        <taxon>Frankiaceae</taxon>
        <taxon>Frankia</taxon>
    </lineage>
</organism>
<dbReference type="AlphaFoldDB" id="A0A2I2KM83"/>
<protein>
    <submittedName>
        <fullName evidence="1">Uncharacterized protein</fullName>
    </submittedName>
</protein>
<dbReference type="EMBL" id="FZMO01000062">
    <property type="protein sequence ID" value="SNQ46756.1"/>
    <property type="molecule type" value="Genomic_DNA"/>
</dbReference>
<evidence type="ECO:0000313" key="1">
    <source>
        <dbReference type="EMBL" id="SNQ46756.1"/>
    </source>
</evidence>
<keyword evidence="2" id="KW-1185">Reference proteome</keyword>
<reference evidence="1 2" key="1">
    <citation type="submission" date="2017-06" db="EMBL/GenBank/DDBJ databases">
        <authorList>
            <person name="Kim H.J."/>
            <person name="Triplett B.A."/>
        </authorList>
    </citation>
    <scope>NUCLEOTIDE SEQUENCE [LARGE SCALE GENOMIC DNA]</scope>
    <source>
        <strain evidence="1">FRACA_ARgP5</strain>
    </source>
</reference>